<dbReference type="RefSeq" id="WP_376983568.1">
    <property type="nucleotide sequence ID" value="NZ_JBHRWW010000001.1"/>
</dbReference>
<dbReference type="EMBL" id="JBHRWW010000001">
    <property type="protein sequence ID" value="MFC3687042.1"/>
    <property type="molecule type" value="Genomic_DNA"/>
</dbReference>
<keyword evidence="1" id="KW-0812">Transmembrane</keyword>
<keyword evidence="1" id="KW-1133">Transmembrane helix</keyword>
<gene>
    <name evidence="2" type="ORF">ACFOLH_01655</name>
</gene>
<dbReference type="InterPro" id="IPR054261">
    <property type="entry name" value="DUF6992"/>
</dbReference>
<keyword evidence="1" id="KW-0472">Membrane</keyword>
<dbReference type="Proteomes" id="UP001595685">
    <property type="component" value="Unassembled WGS sequence"/>
</dbReference>
<accession>A0ABV7WDS1</accession>
<evidence type="ECO:0000313" key="3">
    <source>
        <dbReference type="Proteomes" id="UP001595685"/>
    </source>
</evidence>
<dbReference type="Pfam" id="PF22503">
    <property type="entry name" value="DUF6992"/>
    <property type="match status" value="1"/>
</dbReference>
<proteinExistence type="predicted"/>
<comment type="caution">
    <text evidence="2">The sequence shown here is derived from an EMBL/GenBank/DDBJ whole genome shotgun (WGS) entry which is preliminary data.</text>
</comment>
<sequence>MATSTQVRSSLTRALTAWALASVLGGGVVLARRPGPVAAGVARQTVAWGAVDLGVAALSLRPPRPAPEPQAAASLRRLLLLNSVLDVGYVVAGVLLWRAGTVRGRDSRGDGAGVVVQGAFLLVLDTVHAARLRTTRV</sequence>
<feature type="transmembrane region" description="Helical" evidence="1">
    <location>
        <begin position="111"/>
        <end position="130"/>
    </location>
</feature>
<evidence type="ECO:0000313" key="2">
    <source>
        <dbReference type="EMBL" id="MFC3687042.1"/>
    </source>
</evidence>
<organism evidence="2 3">
    <name type="scientific">Aquipuribacter hungaricus</name>
    <dbReference type="NCBI Taxonomy" id="545624"/>
    <lineage>
        <taxon>Bacteria</taxon>
        <taxon>Bacillati</taxon>
        <taxon>Actinomycetota</taxon>
        <taxon>Actinomycetes</taxon>
        <taxon>Micrococcales</taxon>
        <taxon>Intrasporangiaceae</taxon>
        <taxon>Aquipuribacter</taxon>
    </lineage>
</organism>
<name>A0ABV7WDS1_9MICO</name>
<protein>
    <submittedName>
        <fullName evidence="2">DUF6992 family protein</fullName>
    </submittedName>
</protein>
<evidence type="ECO:0000256" key="1">
    <source>
        <dbReference type="SAM" id="Phobius"/>
    </source>
</evidence>
<feature type="transmembrane region" description="Helical" evidence="1">
    <location>
        <begin position="79"/>
        <end position="99"/>
    </location>
</feature>
<reference evidence="3" key="1">
    <citation type="journal article" date="2019" name="Int. J. Syst. Evol. Microbiol.">
        <title>The Global Catalogue of Microorganisms (GCM) 10K type strain sequencing project: providing services to taxonomists for standard genome sequencing and annotation.</title>
        <authorList>
            <consortium name="The Broad Institute Genomics Platform"/>
            <consortium name="The Broad Institute Genome Sequencing Center for Infectious Disease"/>
            <person name="Wu L."/>
            <person name="Ma J."/>
        </authorList>
    </citation>
    <scope>NUCLEOTIDE SEQUENCE [LARGE SCALE GENOMIC DNA]</scope>
    <source>
        <strain evidence="3">NCAIM B.02333</strain>
    </source>
</reference>
<keyword evidence="3" id="KW-1185">Reference proteome</keyword>